<evidence type="ECO:0000313" key="2">
    <source>
        <dbReference type="WBParaSite" id="Pan_g10426.t1"/>
    </source>
</evidence>
<organism evidence="1 2">
    <name type="scientific">Panagrellus redivivus</name>
    <name type="common">Microworm</name>
    <dbReference type="NCBI Taxonomy" id="6233"/>
    <lineage>
        <taxon>Eukaryota</taxon>
        <taxon>Metazoa</taxon>
        <taxon>Ecdysozoa</taxon>
        <taxon>Nematoda</taxon>
        <taxon>Chromadorea</taxon>
        <taxon>Rhabditida</taxon>
        <taxon>Tylenchina</taxon>
        <taxon>Panagrolaimomorpha</taxon>
        <taxon>Panagrolaimoidea</taxon>
        <taxon>Panagrolaimidae</taxon>
        <taxon>Panagrellus</taxon>
    </lineage>
</organism>
<reference evidence="1" key="1">
    <citation type="journal article" date="2013" name="Genetics">
        <title>The draft genome and transcriptome of Panagrellus redivivus are shaped by the harsh demands of a free-living lifestyle.</title>
        <authorList>
            <person name="Srinivasan J."/>
            <person name="Dillman A.R."/>
            <person name="Macchietto M.G."/>
            <person name="Heikkinen L."/>
            <person name="Lakso M."/>
            <person name="Fracchia K.M."/>
            <person name="Antoshechkin I."/>
            <person name="Mortazavi A."/>
            <person name="Wong G."/>
            <person name="Sternberg P.W."/>
        </authorList>
    </citation>
    <scope>NUCLEOTIDE SEQUENCE [LARGE SCALE GENOMIC DNA]</scope>
    <source>
        <strain evidence="1">MT8872</strain>
    </source>
</reference>
<proteinExistence type="predicted"/>
<sequence>MSDLAASFLDVERQQVPPKALMDLPHAMMICSRWSAQLLPLMNLEMEGGITRACSIQDKLLDAKFDI</sequence>
<keyword evidence="1" id="KW-1185">Reference proteome</keyword>
<evidence type="ECO:0000313" key="1">
    <source>
        <dbReference type="Proteomes" id="UP000492821"/>
    </source>
</evidence>
<dbReference type="Proteomes" id="UP000492821">
    <property type="component" value="Unassembled WGS sequence"/>
</dbReference>
<reference evidence="2" key="2">
    <citation type="submission" date="2020-10" db="UniProtKB">
        <authorList>
            <consortium name="WormBaseParasite"/>
        </authorList>
    </citation>
    <scope>IDENTIFICATION</scope>
</reference>
<protein>
    <submittedName>
        <fullName evidence="2">Uncharacterized protein</fullName>
    </submittedName>
</protein>
<accession>A0A7E4UM62</accession>
<name>A0A7E4UM62_PANRE</name>
<dbReference type="WBParaSite" id="Pan_g10426.t1">
    <property type="protein sequence ID" value="Pan_g10426.t1"/>
    <property type="gene ID" value="Pan_g10426"/>
</dbReference>
<dbReference type="AlphaFoldDB" id="A0A7E4UM62"/>